<reference evidence="1 2" key="1">
    <citation type="submission" date="2017-10" db="EMBL/GenBank/DDBJ databases">
        <title>Comparative genomics in systemic dimorphic fungi from Ajellomycetaceae.</title>
        <authorList>
            <person name="Munoz J.F."/>
            <person name="Mcewen J.G."/>
            <person name="Clay O.K."/>
            <person name="Cuomo C.A."/>
        </authorList>
    </citation>
    <scope>NUCLEOTIDE SEQUENCE [LARGE SCALE GENOMIC DNA]</scope>
    <source>
        <strain evidence="1 2">UAMH7299</strain>
    </source>
</reference>
<sequence>MLPGDWTWKITPPGVTIPEATSTPTLLEINFVWPGPPASPLIAPNAVTPTQSDFQNHLNRSMGTIWQLGQVINPNTAASTTFIKTLFGIVNCYDLVGPAQLGMAIIQSSGGTEYFGSLWIFCGPFGYFLPGSLIGWMQYPNCNPFSIRGAPNLPQTDPTQLTARKLPLTYLRTEQKTFLNYESRVNVFLTELNPSVPLQHIGVTIIGVLPTLICEPAVLPVAVDPLAPKNINNRKYQMTKLRQQIHSSALQTVRLSQPYLESPNTRSPFHTEITNYEDPRGAANTFRQHSSSLVHVNLAHDFVGPSHLGDECIRIPYHILFRRNPLAVRVFTGAGMETNPKTLPQLMLDISNLLDDHINNHPLHHAGTKNIAPLPKRFETTSRWKLGNRVSIHIDQLDNSHGVRIPEVQDRDVLVPTHLGREDDNTFEFAATPKKGRDGCEDERSA</sequence>
<dbReference type="Proteomes" id="UP000224634">
    <property type="component" value="Unassembled WGS sequence"/>
</dbReference>
<name>A0A2B7YR84_POLH7</name>
<protein>
    <submittedName>
        <fullName evidence="1">Uncharacterized protein</fullName>
    </submittedName>
</protein>
<gene>
    <name evidence="1" type="ORF">AJ80_02768</name>
</gene>
<accession>A0A2B7YR84</accession>
<dbReference type="OrthoDB" id="3942368at2759"/>
<dbReference type="EMBL" id="PDNA01000028">
    <property type="protein sequence ID" value="PGH23137.1"/>
    <property type="molecule type" value="Genomic_DNA"/>
</dbReference>
<keyword evidence="2" id="KW-1185">Reference proteome</keyword>
<comment type="caution">
    <text evidence="1">The sequence shown here is derived from an EMBL/GenBank/DDBJ whole genome shotgun (WGS) entry which is preliminary data.</text>
</comment>
<proteinExistence type="predicted"/>
<organism evidence="1 2">
    <name type="scientific">Polytolypa hystricis (strain UAMH7299)</name>
    <dbReference type="NCBI Taxonomy" id="1447883"/>
    <lineage>
        <taxon>Eukaryota</taxon>
        <taxon>Fungi</taxon>
        <taxon>Dikarya</taxon>
        <taxon>Ascomycota</taxon>
        <taxon>Pezizomycotina</taxon>
        <taxon>Eurotiomycetes</taxon>
        <taxon>Eurotiomycetidae</taxon>
        <taxon>Onygenales</taxon>
        <taxon>Onygenales incertae sedis</taxon>
        <taxon>Polytolypa</taxon>
    </lineage>
</organism>
<dbReference type="AlphaFoldDB" id="A0A2B7YR84"/>
<evidence type="ECO:0000313" key="1">
    <source>
        <dbReference type="EMBL" id="PGH23137.1"/>
    </source>
</evidence>
<evidence type="ECO:0000313" key="2">
    <source>
        <dbReference type="Proteomes" id="UP000224634"/>
    </source>
</evidence>